<sequence>MSKTGSNSSTQSTPVQRAAILDDQEIQAEHSAFMLNQETDANIHVYTNREELAEDYRKQDFDAYILDHDLNGDTCSADVVNSILDSEDTERPEETTFFILSGSKRGEVEAELERQDVTRYVDEIYSKHDDPYPEIAERLE</sequence>
<protein>
    <recommendedName>
        <fullName evidence="3">Response regulator</fullName>
    </recommendedName>
</protein>
<dbReference type="KEGG" id="ncon:LC1Nh_0971"/>
<gene>
    <name evidence="1" type="ORF">LC1Nh_0971</name>
</gene>
<dbReference type="EMBL" id="CP040089">
    <property type="protein sequence ID" value="QGA80852.1"/>
    <property type="molecule type" value="Genomic_DNA"/>
</dbReference>
<keyword evidence="2" id="KW-1185">Reference proteome</keyword>
<dbReference type="SUPFAM" id="SSF52172">
    <property type="entry name" value="CheY-like"/>
    <property type="match status" value="1"/>
</dbReference>
<evidence type="ECO:0000313" key="1">
    <source>
        <dbReference type="EMBL" id="QGA80852.1"/>
    </source>
</evidence>
<dbReference type="Proteomes" id="UP000377803">
    <property type="component" value="Chromosome"/>
</dbReference>
<organism evidence="1 2">
    <name type="scientific">Candidatus Nanohalobium constans</name>
    <dbReference type="NCBI Taxonomy" id="2565781"/>
    <lineage>
        <taxon>Archaea</taxon>
        <taxon>Candidatus Nanohalarchaeota</taxon>
        <taxon>Candidatus Nanohalobia</taxon>
        <taxon>Candidatus Nanohalobiales</taxon>
        <taxon>Candidatus Nanohalobiaceae</taxon>
        <taxon>Candidatus Nanohalobium</taxon>
    </lineage>
</organism>
<dbReference type="InterPro" id="IPR011006">
    <property type="entry name" value="CheY-like_superfamily"/>
</dbReference>
<proteinExistence type="predicted"/>
<accession>A0A5Q0UGS8</accession>
<evidence type="ECO:0008006" key="3">
    <source>
        <dbReference type="Google" id="ProtNLM"/>
    </source>
</evidence>
<evidence type="ECO:0000313" key="2">
    <source>
        <dbReference type="Proteomes" id="UP000377803"/>
    </source>
</evidence>
<dbReference type="GeneID" id="42365363"/>
<dbReference type="Gene3D" id="3.40.50.2300">
    <property type="match status" value="1"/>
</dbReference>
<reference evidence="2" key="1">
    <citation type="submission" date="2019-05" db="EMBL/GenBank/DDBJ databases">
        <title>Candidatus Nanohalobium constans, a novel model system to study the DPANN nano-sized archaea: genomic and physiological characterization of a nanoarchaeon co-cultured with its chitinotrophic host.</title>
        <authorList>
            <person name="La Cono V."/>
            <person name="Arcadi E."/>
            <person name="Crisafi F."/>
            <person name="Denaro R."/>
            <person name="La Spada G."/>
            <person name="Messina E."/>
            <person name="Smedile F."/>
            <person name="Toshchakov S.V."/>
            <person name="Shevchenko M.A."/>
            <person name="Golyshin P.N."/>
            <person name="Golyshina O.V."/>
            <person name="Ferrer M."/>
            <person name="Rohde M."/>
            <person name="Mushegian A."/>
            <person name="Sorokin D.Y."/>
            <person name="Giuliano L."/>
            <person name="Yakimov M.M."/>
        </authorList>
    </citation>
    <scope>NUCLEOTIDE SEQUENCE [LARGE SCALE GENOMIC DNA]</scope>
    <source>
        <strain evidence="2">LC1Nh</strain>
    </source>
</reference>
<dbReference type="RefSeq" id="WP_153550595.1">
    <property type="nucleotide sequence ID" value="NZ_CP040089.1"/>
</dbReference>
<name>A0A5Q0UGS8_9ARCH</name>
<dbReference type="AlphaFoldDB" id="A0A5Q0UGS8"/>